<evidence type="ECO:0000256" key="1">
    <source>
        <dbReference type="SAM" id="MobiDB-lite"/>
    </source>
</evidence>
<accession>A0A6G1EM99</accession>
<gene>
    <name evidence="2" type="ORF">E2562_017308</name>
</gene>
<keyword evidence="3" id="KW-1185">Reference proteome</keyword>
<proteinExistence type="predicted"/>
<protein>
    <submittedName>
        <fullName evidence="2">Uncharacterized protein</fullName>
    </submittedName>
</protein>
<reference evidence="2 3" key="1">
    <citation type="submission" date="2019-11" db="EMBL/GenBank/DDBJ databases">
        <title>Whole genome sequence of Oryza granulata.</title>
        <authorList>
            <person name="Li W."/>
        </authorList>
    </citation>
    <scope>NUCLEOTIDE SEQUENCE [LARGE SCALE GENOMIC DNA]</scope>
    <source>
        <strain evidence="3">cv. Menghai</strain>
        <tissue evidence="2">Leaf</tissue>
    </source>
</reference>
<dbReference type="Proteomes" id="UP000479710">
    <property type="component" value="Unassembled WGS sequence"/>
</dbReference>
<name>A0A6G1EM99_9ORYZ</name>
<evidence type="ECO:0000313" key="3">
    <source>
        <dbReference type="Proteomes" id="UP000479710"/>
    </source>
</evidence>
<sequence>MVRRRLDDGNIGDTEPGGLLLHLGQRLQEFLLPPEALPHDGAQRQVGQRPGDLPADVDRLVAGSGGDDGADKTGDLLLADRAERLTEFTEAH</sequence>
<dbReference type="EMBL" id="SPHZ02000003">
    <property type="protein sequence ID" value="KAF0925751.1"/>
    <property type="molecule type" value="Genomic_DNA"/>
</dbReference>
<feature type="region of interest" description="Disordered" evidence="1">
    <location>
        <begin position="37"/>
        <end position="74"/>
    </location>
</feature>
<organism evidence="2 3">
    <name type="scientific">Oryza meyeriana var. granulata</name>
    <dbReference type="NCBI Taxonomy" id="110450"/>
    <lineage>
        <taxon>Eukaryota</taxon>
        <taxon>Viridiplantae</taxon>
        <taxon>Streptophyta</taxon>
        <taxon>Embryophyta</taxon>
        <taxon>Tracheophyta</taxon>
        <taxon>Spermatophyta</taxon>
        <taxon>Magnoliopsida</taxon>
        <taxon>Liliopsida</taxon>
        <taxon>Poales</taxon>
        <taxon>Poaceae</taxon>
        <taxon>BOP clade</taxon>
        <taxon>Oryzoideae</taxon>
        <taxon>Oryzeae</taxon>
        <taxon>Oryzinae</taxon>
        <taxon>Oryza</taxon>
        <taxon>Oryza meyeriana</taxon>
    </lineage>
</organism>
<comment type="caution">
    <text evidence="2">The sequence shown here is derived from an EMBL/GenBank/DDBJ whole genome shotgun (WGS) entry which is preliminary data.</text>
</comment>
<evidence type="ECO:0000313" key="2">
    <source>
        <dbReference type="EMBL" id="KAF0925751.1"/>
    </source>
</evidence>
<dbReference type="AlphaFoldDB" id="A0A6G1EM99"/>